<reference evidence="5 6" key="1">
    <citation type="submission" date="2018-01" db="EMBL/GenBank/DDBJ databases">
        <title>Complete genome sequence of Salinigranum rubrum GX10T, an extremely halophilic archaeon isolated from a marine solar saltern.</title>
        <authorList>
            <person name="Han S."/>
        </authorList>
    </citation>
    <scope>NUCLEOTIDE SEQUENCE [LARGE SCALE GENOMIC DNA]</scope>
    <source>
        <strain evidence="5 6">GX10</strain>
    </source>
</reference>
<protein>
    <submittedName>
        <fullName evidence="5">S9 family peptidase</fullName>
    </submittedName>
</protein>
<dbReference type="Proteomes" id="UP000236584">
    <property type="component" value="Chromosome"/>
</dbReference>
<name>A0A2I8VRD9_9EURY</name>
<evidence type="ECO:0000256" key="2">
    <source>
        <dbReference type="ARBA" id="ARBA00022825"/>
    </source>
</evidence>
<dbReference type="PANTHER" id="PTHR42776">
    <property type="entry name" value="SERINE PEPTIDASE S9 FAMILY MEMBER"/>
    <property type="match status" value="1"/>
</dbReference>
<evidence type="ECO:0000256" key="3">
    <source>
        <dbReference type="SAM" id="MobiDB-lite"/>
    </source>
</evidence>
<sequence length="721" mass="78113">MHLSAVDYLDLTRVDSPAVSPDGATVAYVSHRPRDDETTESSVSVVDRAGGDPRRFTAREGVDAGPAFSPSGDRLAFTSTRGDDDRVQLWVVPTDGGEARQVTTVPGGVRNPRWSPDGTRLAFVSESTQEERDRGVDCDATDYERSTPDPRVVDRLVYRRAAAYLDGTRRHVYLVDVGSGDDGVRETLGAVTRLTDGDRDHASPTWGDDGTLYYAVSRRRDGGDPNDAIEFELVAHDVSRADGVGAVDREAGPGHDDSVRHVAWGESWTPALAATDDGRVAYLDTPTDDGPPVHADVVVVACGTGEETVLTADLDRTVLPDRGFSWGPAFESFYAVTPDEGDFVVRRFRAAEDETADSAGSDESPGPVEHAVVVGDGAVDGLAVGSDFVAVTKSASDHPGDVFVVDAADGSEQRLTTVNADFLSDRTLATPEEVWFESEAGPVQGWLVLPPEGVRPGPDGAEQVPLVVEIHGGPHAMWTTSGSMWHEFQTLAARGYAVFWCNPRGSLGYGETFTTAIQRDWGAVTARDVLAGVDTVCARDEIDESHLFLTGGSFGGYMTAWLVGHDDRFRAAVAQRGVYDLTSFYGSSDAFKLVEWDFETTPSEDAAFLWEHSPASVAHEVTTPTLVLHATEDFRVPVNNAELLYLLLKKGGVDTRLVRYPREGHELSRSGEPGHVVDRLERIARWFDGYSDYHDAPRALDRGDEGLTGSLMDDHDGDERE</sequence>
<feature type="compositionally biased region" description="Basic and acidic residues" evidence="3">
    <location>
        <begin position="712"/>
        <end position="721"/>
    </location>
</feature>
<evidence type="ECO:0000313" key="6">
    <source>
        <dbReference type="Proteomes" id="UP000236584"/>
    </source>
</evidence>
<dbReference type="Gene3D" id="3.40.50.1820">
    <property type="entry name" value="alpha/beta hydrolase"/>
    <property type="match status" value="1"/>
</dbReference>
<dbReference type="KEGG" id="srub:C2R22_20655"/>
<dbReference type="InterPro" id="IPR001375">
    <property type="entry name" value="Peptidase_S9_cat"/>
</dbReference>
<evidence type="ECO:0000256" key="1">
    <source>
        <dbReference type="ARBA" id="ARBA00022801"/>
    </source>
</evidence>
<proteinExistence type="predicted"/>
<evidence type="ECO:0000259" key="4">
    <source>
        <dbReference type="Pfam" id="PF00326"/>
    </source>
</evidence>
<organism evidence="5 6">
    <name type="scientific">Salinigranum rubrum</name>
    <dbReference type="NCBI Taxonomy" id="755307"/>
    <lineage>
        <taxon>Archaea</taxon>
        <taxon>Methanobacteriati</taxon>
        <taxon>Methanobacteriota</taxon>
        <taxon>Stenosarchaea group</taxon>
        <taxon>Halobacteria</taxon>
        <taxon>Halobacteriales</taxon>
        <taxon>Haloferacaceae</taxon>
        <taxon>Salinigranum</taxon>
    </lineage>
</organism>
<dbReference type="AlphaFoldDB" id="A0A2I8VRD9"/>
<dbReference type="GeneID" id="35594557"/>
<dbReference type="GO" id="GO:0004252">
    <property type="term" value="F:serine-type endopeptidase activity"/>
    <property type="evidence" value="ECO:0007669"/>
    <property type="project" value="TreeGrafter"/>
</dbReference>
<dbReference type="InterPro" id="IPR011659">
    <property type="entry name" value="WD40"/>
</dbReference>
<dbReference type="GO" id="GO:0006508">
    <property type="term" value="P:proteolysis"/>
    <property type="evidence" value="ECO:0007669"/>
    <property type="project" value="InterPro"/>
</dbReference>
<gene>
    <name evidence="5" type="ORF">C2R22_20655</name>
</gene>
<feature type="region of interest" description="Disordered" evidence="3">
    <location>
        <begin position="125"/>
        <end position="146"/>
    </location>
</feature>
<dbReference type="OrthoDB" id="25019at2157"/>
<dbReference type="SUPFAM" id="SSF53474">
    <property type="entry name" value="alpha/beta-Hydrolases"/>
    <property type="match status" value="1"/>
</dbReference>
<dbReference type="Gene3D" id="2.120.10.30">
    <property type="entry name" value="TolB, C-terminal domain"/>
    <property type="match status" value="1"/>
</dbReference>
<keyword evidence="2" id="KW-0645">Protease</keyword>
<dbReference type="EMBL" id="CP026309">
    <property type="protein sequence ID" value="AUV83759.1"/>
    <property type="molecule type" value="Genomic_DNA"/>
</dbReference>
<evidence type="ECO:0000313" key="5">
    <source>
        <dbReference type="EMBL" id="AUV83759.1"/>
    </source>
</evidence>
<dbReference type="InterPro" id="IPR011042">
    <property type="entry name" value="6-blade_b-propeller_TolB-like"/>
</dbReference>
<keyword evidence="2" id="KW-0720">Serine protease</keyword>
<keyword evidence="6" id="KW-1185">Reference proteome</keyword>
<feature type="compositionally biased region" description="Basic and acidic residues" evidence="3">
    <location>
        <begin position="129"/>
        <end position="146"/>
    </location>
</feature>
<feature type="domain" description="Peptidase S9 prolyl oligopeptidase catalytic" evidence="4">
    <location>
        <begin position="486"/>
        <end position="690"/>
    </location>
</feature>
<dbReference type="PANTHER" id="PTHR42776:SF4">
    <property type="entry name" value="ACYLAMINO-ACID-RELEASING ENZYME"/>
    <property type="match status" value="1"/>
</dbReference>
<accession>A0A2I8VRD9</accession>
<dbReference type="SUPFAM" id="SSF82171">
    <property type="entry name" value="DPP6 N-terminal domain-like"/>
    <property type="match status" value="1"/>
</dbReference>
<dbReference type="Pfam" id="PF07676">
    <property type="entry name" value="PD40"/>
    <property type="match status" value="4"/>
</dbReference>
<keyword evidence="1" id="KW-0378">Hydrolase</keyword>
<dbReference type="InterPro" id="IPR029058">
    <property type="entry name" value="AB_hydrolase_fold"/>
</dbReference>
<feature type="region of interest" description="Disordered" evidence="3">
    <location>
        <begin position="698"/>
        <end position="721"/>
    </location>
</feature>
<dbReference type="Pfam" id="PF00326">
    <property type="entry name" value="Peptidase_S9"/>
    <property type="match status" value="1"/>
</dbReference>
<dbReference type="RefSeq" id="WP_103427448.1">
    <property type="nucleotide sequence ID" value="NZ_CP026309.1"/>
</dbReference>